<sequence>MVAFLICHAFADVEPVEPVMKVLGKSWFVGETVETSFQLPGKEEPEVEWPDEGGDFQLVDVVVDSPGDDSGAYRVNMLWVPRRVGLLTIPSIPFLMGEEVVQSPQKQIAISEPVETDEMSLSLNPECREIYVGQPLRVDIEWRSDLRLGALRGLRLHPSFFNDPRIEVVVPRPTYPDDEQIGLPVGGRRVIARKAPVGDESGGSERSVGVIRFSLYLRFSESGTLSLEPAKLECARVLEKWSDFTNYASYFNNSLFELPGDDVRYERIYCRSEAHEIKVLPLPEEGRLESFSGLFEPVRIETEVQPTAAEVGQVMSLRVRVFSDVDGALLEIPSFGSQRGLRNHFWVSPDTATRWQVDGREFTTRFRALTTAVKAVPPLEFQVFDPQSGRYRLLNTDPIPVTIRSGENGAHFDVRSIPGAANVLVAESGGVWANKRSGLMNELFDTLISILVGGFWLWVLFGPLLFLLLRPRVIEWRRRSLDPAHARRVAALRKFRKRPGLDMFREYVAELLDRDGEAMTGDEVVGVLRGGGADEDLVADVSSAFEEADLKRYGGSDDAPMRERDWVSLASRVQRQLLVGLLFFLAVGGLGQVHGGDWDDAEKLFGQAIEMPVDGDARPVFVQAALAFEQCANGHRLEGLAWTNAGNAWFKAGEVGRAIAAYRRAGIHRPFDEELQESLAAARALCVDVVPPAPAPGWLRWPLSWPLRWQLATVALLWVCLWLLLLVRLRFRWKGIKVAGVILWSLLGVFGSSLLTMVILDQEDGVIVVEEVQGRKGPGYGYQPAYETALHQGLEFRRGGRRGDWVEAILPDGSHAWVPRASVELLPR</sequence>
<feature type="transmembrane region" description="Helical" evidence="1">
    <location>
        <begin position="707"/>
        <end position="726"/>
    </location>
</feature>
<dbReference type="InterPro" id="IPR011990">
    <property type="entry name" value="TPR-like_helical_dom_sf"/>
</dbReference>
<keyword evidence="1" id="KW-1133">Transmembrane helix</keyword>
<feature type="transmembrane region" description="Helical" evidence="1">
    <location>
        <begin position="577"/>
        <end position="595"/>
    </location>
</feature>
<dbReference type="SUPFAM" id="SSF48452">
    <property type="entry name" value="TPR-like"/>
    <property type="match status" value="1"/>
</dbReference>
<accession>A0A934VB54</accession>
<reference evidence="2" key="1">
    <citation type="submission" date="2021-01" db="EMBL/GenBank/DDBJ databases">
        <title>Modified the classification status of verrucomicrobia.</title>
        <authorList>
            <person name="Feng X."/>
        </authorList>
    </citation>
    <scope>NUCLEOTIDE SEQUENCE</scope>
    <source>
        <strain evidence="2">KCTC 22201</strain>
    </source>
</reference>
<evidence type="ECO:0000313" key="2">
    <source>
        <dbReference type="EMBL" id="MBK1827028.1"/>
    </source>
</evidence>
<protein>
    <submittedName>
        <fullName evidence="2">BatD family protein</fullName>
    </submittedName>
</protein>
<name>A0A934VB54_9BACT</name>
<feature type="transmembrane region" description="Helical" evidence="1">
    <location>
        <begin position="447"/>
        <end position="469"/>
    </location>
</feature>
<dbReference type="EMBL" id="JAENII010000005">
    <property type="protein sequence ID" value="MBK1827028.1"/>
    <property type="molecule type" value="Genomic_DNA"/>
</dbReference>
<evidence type="ECO:0000313" key="3">
    <source>
        <dbReference type="Proteomes" id="UP000658278"/>
    </source>
</evidence>
<feature type="transmembrane region" description="Helical" evidence="1">
    <location>
        <begin position="738"/>
        <end position="760"/>
    </location>
</feature>
<evidence type="ECO:0000256" key="1">
    <source>
        <dbReference type="SAM" id="Phobius"/>
    </source>
</evidence>
<organism evidence="2 3">
    <name type="scientific">Haloferula rosea</name>
    <dbReference type="NCBI Taxonomy" id="490093"/>
    <lineage>
        <taxon>Bacteria</taxon>
        <taxon>Pseudomonadati</taxon>
        <taxon>Verrucomicrobiota</taxon>
        <taxon>Verrucomicrobiia</taxon>
        <taxon>Verrucomicrobiales</taxon>
        <taxon>Verrucomicrobiaceae</taxon>
        <taxon>Haloferula</taxon>
    </lineage>
</organism>
<dbReference type="AlphaFoldDB" id="A0A934VB54"/>
<keyword evidence="1" id="KW-0812">Transmembrane</keyword>
<gene>
    <name evidence="2" type="ORF">JIN81_08355</name>
</gene>
<dbReference type="Proteomes" id="UP000658278">
    <property type="component" value="Unassembled WGS sequence"/>
</dbReference>
<proteinExistence type="predicted"/>
<keyword evidence="3" id="KW-1185">Reference proteome</keyword>
<comment type="caution">
    <text evidence="2">The sequence shown here is derived from an EMBL/GenBank/DDBJ whole genome shotgun (WGS) entry which is preliminary data.</text>
</comment>
<dbReference type="Gene3D" id="1.25.40.10">
    <property type="entry name" value="Tetratricopeptide repeat domain"/>
    <property type="match status" value="1"/>
</dbReference>
<keyword evidence="1" id="KW-0472">Membrane</keyword>